<dbReference type="Proteomes" id="UP001197214">
    <property type="component" value="Unassembled WGS sequence"/>
</dbReference>
<name>A0ABS6XIK6_9SPHN</name>
<dbReference type="RefSeq" id="WP_219237151.1">
    <property type="nucleotide sequence ID" value="NZ_JAHWZX010000003.1"/>
</dbReference>
<feature type="domain" description="Phospholipase D-like" evidence="7">
    <location>
        <begin position="35"/>
        <end position="127"/>
    </location>
</feature>
<evidence type="ECO:0000256" key="2">
    <source>
        <dbReference type="ARBA" id="ARBA00008664"/>
    </source>
</evidence>
<dbReference type="PANTHER" id="PTHR43856:SF1">
    <property type="entry name" value="MITOCHONDRIAL CARDIOLIPIN HYDROLASE"/>
    <property type="match status" value="1"/>
</dbReference>
<proteinExistence type="inferred from homology"/>
<dbReference type="Pfam" id="PF13091">
    <property type="entry name" value="PLDc_2"/>
    <property type="match status" value="2"/>
</dbReference>
<comment type="caution">
    <text evidence="8">The sequence shown here is derived from an EMBL/GenBank/DDBJ whole genome shotgun (WGS) entry which is preliminary data.</text>
</comment>
<dbReference type="PANTHER" id="PTHR43856">
    <property type="entry name" value="CARDIOLIPIN HYDROLASE"/>
    <property type="match status" value="1"/>
</dbReference>
<comment type="catalytic activity">
    <reaction evidence="1">
        <text>a 1,2-diacyl-sn-glycero-3-phosphocholine + H2O = a 1,2-diacyl-sn-glycero-3-phosphate + choline + H(+)</text>
        <dbReference type="Rhea" id="RHEA:14445"/>
        <dbReference type="ChEBI" id="CHEBI:15354"/>
        <dbReference type="ChEBI" id="CHEBI:15377"/>
        <dbReference type="ChEBI" id="CHEBI:15378"/>
        <dbReference type="ChEBI" id="CHEBI:57643"/>
        <dbReference type="ChEBI" id="CHEBI:58608"/>
        <dbReference type="EC" id="3.1.4.4"/>
    </reaction>
</comment>
<keyword evidence="4" id="KW-0378">Hydrolase</keyword>
<dbReference type="InterPro" id="IPR051406">
    <property type="entry name" value="PLD_domain"/>
</dbReference>
<feature type="domain" description="Phospholipase D-like" evidence="7">
    <location>
        <begin position="220"/>
        <end position="336"/>
    </location>
</feature>
<keyword evidence="5" id="KW-0442">Lipid degradation</keyword>
<evidence type="ECO:0000256" key="6">
    <source>
        <dbReference type="ARBA" id="ARBA00023098"/>
    </source>
</evidence>
<evidence type="ECO:0000259" key="7">
    <source>
        <dbReference type="Pfam" id="PF13091"/>
    </source>
</evidence>
<keyword evidence="9" id="KW-1185">Reference proteome</keyword>
<dbReference type="EMBL" id="JAHWZX010000003">
    <property type="protein sequence ID" value="MBW4330033.1"/>
    <property type="molecule type" value="Genomic_DNA"/>
</dbReference>
<sequence length="340" mass="36633">MTGESACPPVLFGGPDRPERFLRDTLAMLVDQAPAGSSIAWATYYFRDLDLAEALIRASDRGVDVRLVLEGDTRRPHVNDAVIARLGAHGLNGGLTVRRRGHGLGHLHAKIYAFSSPGVALVGSFNPSGNDPEDPEVIAEIGDQDRGYNLLYPIRDRAAVKALGRHVRRLASTRPSLLDRFRRGFRTPVLSGNVGLWFFPRTDTLLVEHDLAGVGRGDEVLAAVSHLKSGTFLSALEGAATRGADVHLLLSATERRVPQRVVDRLAAHGVDARRIGDGGGVPMHNKFTVVRGGEGPHAWLGSYNHNLKSRLLNDEILVRTGEAAAVEALAGRFHAMQAAA</sequence>
<evidence type="ECO:0000256" key="1">
    <source>
        <dbReference type="ARBA" id="ARBA00000798"/>
    </source>
</evidence>
<keyword evidence="6" id="KW-0443">Lipid metabolism</keyword>
<organism evidence="8 9">
    <name type="scientific">Stakelama flava</name>
    <dbReference type="NCBI Taxonomy" id="2860338"/>
    <lineage>
        <taxon>Bacteria</taxon>
        <taxon>Pseudomonadati</taxon>
        <taxon>Pseudomonadota</taxon>
        <taxon>Alphaproteobacteria</taxon>
        <taxon>Sphingomonadales</taxon>
        <taxon>Sphingomonadaceae</taxon>
        <taxon>Stakelama</taxon>
    </lineage>
</organism>
<evidence type="ECO:0000313" key="9">
    <source>
        <dbReference type="Proteomes" id="UP001197214"/>
    </source>
</evidence>
<gene>
    <name evidence="8" type="ORF">KY084_03990</name>
</gene>
<evidence type="ECO:0000256" key="3">
    <source>
        <dbReference type="ARBA" id="ARBA00012027"/>
    </source>
</evidence>
<dbReference type="CDD" id="cd00138">
    <property type="entry name" value="PLDc_SF"/>
    <property type="match status" value="1"/>
</dbReference>
<protein>
    <recommendedName>
        <fullName evidence="3">phospholipase D</fullName>
        <ecNumber evidence="3">3.1.4.4</ecNumber>
    </recommendedName>
</protein>
<evidence type="ECO:0000256" key="5">
    <source>
        <dbReference type="ARBA" id="ARBA00022963"/>
    </source>
</evidence>
<comment type="similarity">
    <text evidence="2">Belongs to the phospholipase D family.</text>
</comment>
<accession>A0ABS6XIK6</accession>
<evidence type="ECO:0000313" key="8">
    <source>
        <dbReference type="EMBL" id="MBW4330033.1"/>
    </source>
</evidence>
<dbReference type="InterPro" id="IPR025202">
    <property type="entry name" value="PLD-like_dom"/>
</dbReference>
<evidence type="ECO:0000256" key="4">
    <source>
        <dbReference type="ARBA" id="ARBA00022801"/>
    </source>
</evidence>
<reference evidence="8 9" key="1">
    <citation type="submission" date="2021-07" db="EMBL/GenBank/DDBJ databases">
        <title>Stakelama flava sp. nov., a novel endophytic bacterium isolated from branch of Kandelia candel.</title>
        <authorList>
            <person name="Tuo L."/>
        </authorList>
    </citation>
    <scope>NUCLEOTIDE SEQUENCE [LARGE SCALE GENOMIC DNA]</scope>
    <source>
        <strain evidence="8 9">CBK3Z-3</strain>
    </source>
</reference>
<dbReference type="EC" id="3.1.4.4" evidence="3"/>